<proteinExistence type="inferred from homology"/>
<dbReference type="RefSeq" id="WP_114088620.1">
    <property type="nucleotide sequence ID" value="NZ_JPWH01000009.1"/>
</dbReference>
<comment type="caution">
    <text evidence="3">The sequence shown here is derived from an EMBL/GenBank/DDBJ whole genome shotgun (WGS) entry which is preliminary data.</text>
</comment>
<dbReference type="OrthoDB" id="7183088at2"/>
<dbReference type="EMBL" id="JPWH01000009">
    <property type="protein sequence ID" value="RCK49823.1"/>
    <property type="molecule type" value="Genomic_DNA"/>
</dbReference>
<dbReference type="Pfam" id="PF04909">
    <property type="entry name" value="Amidohydro_2"/>
    <property type="match status" value="1"/>
</dbReference>
<keyword evidence="3" id="KW-0378">Hydrolase</keyword>
<dbReference type="GO" id="GO:0016787">
    <property type="term" value="F:hydrolase activity"/>
    <property type="evidence" value="ECO:0007669"/>
    <property type="project" value="UniProtKB-KW"/>
</dbReference>
<evidence type="ECO:0000259" key="2">
    <source>
        <dbReference type="Pfam" id="PF04909"/>
    </source>
</evidence>
<dbReference type="PANTHER" id="PTHR43569:SF1">
    <property type="entry name" value="BLL3371 PROTEIN"/>
    <property type="match status" value="1"/>
</dbReference>
<reference evidence="3 4" key="1">
    <citation type="submission" date="2014-07" db="EMBL/GenBank/DDBJ databases">
        <title>Draft genome sequence of Thalassospira profundimaris S25-3-2.</title>
        <authorList>
            <person name="Lai Q."/>
            <person name="Shao Z."/>
        </authorList>
    </citation>
    <scope>NUCLEOTIDE SEQUENCE [LARGE SCALE GENOMIC DNA]</scope>
    <source>
        <strain evidence="3 4">S25-3-2</strain>
    </source>
</reference>
<organism evidence="3 4">
    <name type="scientific">Thalassospira profundimaris</name>
    <dbReference type="NCBI Taxonomy" id="502049"/>
    <lineage>
        <taxon>Bacteria</taxon>
        <taxon>Pseudomonadati</taxon>
        <taxon>Pseudomonadota</taxon>
        <taxon>Alphaproteobacteria</taxon>
        <taxon>Rhodospirillales</taxon>
        <taxon>Thalassospiraceae</taxon>
        <taxon>Thalassospira</taxon>
    </lineage>
</organism>
<evidence type="ECO:0000313" key="4">
    <source>
        <dbReference type="Proteomes" id="UP000252517"/>
    </source>
</evidence>
<gene>
    <name evidence="3" type="ORF">TH25_12430</name>
</gene>
<comment type="similarity">
    <text evidence="1">Belongs to the metallo-dependent hydrolases superfamily.</text>
</comment>
<dbReference type="AlphaFoldDB" id="A0A367X846"/>
<evidence type="ECO:0000313" key="3">
    <source>
        <dbReference type="EMBL" id="RCK49823.1"/>
    </source>
</evidence>
<dbReference type="InterPro" id="IPR006680">
    <property type="entry name" value="Amidohydro-rel"/>
</dbReference>
<dbReference type="InterPro" id="IPR032466">
    <property type="entry name" value="Metal_Hydrolase"/>
</dbReference>
<protein>
    <submittedName>
        <fullName evidence="3">Amidohydrolase</fullName>
    </submittedName>
</protein>
<dbReference type="SUPFAM" id="SSF51556">
    <property type="entry name" value="Metallo-dependent hydrolases"/>
    <property type="match status" value="1"/>
</dbReference>
<dbReference type="Proteomes" id="UP000252517">
    <property type="component" value="Unassembled WGS sequence"/>
</dbReference>
<dbReference type="Gene3D" id="3.20.20.140">
    <property type="entry name" value="Metal-dependent hydrolases"/>
    <property type="match status" value="1"/>
</dbReference>
<dbReference type="PANTHER" id="PTHR43569">
    <property type="entry name" value="AMIDOHYDROLASE"/>
    <property type="match status" value="1"/>
</dbReference>
<evidence type="ECO:0000256" key="1">
    <source>
        <dbReference type="ARBA" id="ARBA00038310"/>
    </source>
</evidence>
<feature type="domain" description="Amidohydrolase-related" evidence="2">
    <location>
        <begin position="29"/>
        <end position="333"/>
    </location>
</feature>
<accession>A0A367X846</accession>
<dbReference type="InterPro" id="IPR052350">
    <property type="entry name" value="Metallo-dep_Lactonases"/>
</dbReference>
<sequence>MKGPHAPVRVDWLSRHMEPILDPGQPILDAHHHLWDRPDSRYRCEDFLADIAHGHNVLASIYVQCRTGYRPDGPKMLRPIGEVETIRRWACNAGTNAFPAKLIAHADLLLGSSAQAVIDALMEAGEGTICGIRNTTAYHPDPTLTSNPKPAPAGLLKADTFLQGAGVVARAGLVLDIWAYQTQLDDVFDLAAAHSDLTVVIDHMGGPLGAGAYRENRSAHFESWRAGIERLAQLPNTRIKIGGFGLMVMGKDYHLADTPPSSEQLAYDWQHHVDVCLNAFGAQRAMFESNFPVDKGMFSYPVLWNAFKRLASPLSADERAALFHGTAAATYGIDFSKFKINTSGRK</sequence>
<name>A0A367X846_9PROT</name>